<feature type="transmembrane region" description="Helical" evidence="5">
    <location>
        <begin position="265"/>
        <end position="286"/>
    </location>
</feature>
<dbReference type="EMBL" id="JAEQNE010000007">
    <property type="protein sequence ID" value="MBL0394243.1"/>
    <property type="molecule type" value="Genomic_DNA"/>
</dbReference>
<comment type="subcellular location">
    <subcellularLocation>
        <location evidence="1">Membrane</location>
        <topology evidence="1">Multi-pass membrane protein</topology>
    </subcellularLocation>
</comment>
<dbReference type="Gene3D" id="3.30.750.24">
    <property type="entry name" value="STAS domain"/>
    <property type="match status" value="1"/>
</dbReference>
<feature type="transmembrane region" description="Helical" evidence="5">
    <location>
        <begin position="354"/>
        <end position="384"/>
    </location>
</feature>
<keyword evidence="2 5" id="KW-0812">Transmembrane</keyword>
<comment type="caution">
    <text evidence="7">The sequence shown here is derived from an EMBL/GenBank/DDBJ whole genome shotgun (WGS) entry which is preliminary data.</text>
</comment>
<dbReference type="InterPro" id="IPR001902">
    <property type="entry name" value="SLC26A/SulP_fam"/>
</dbReference>
<dbReference type="SUPFAM" id="SSF52091">
    <property type="entry name" value="SpoIIaa-like"/>
    <property type="match status" value="1"/>
</dbReference>
<evidence type="ECO:0000313" key="8">
    <source>
        <dbReference type="Proteomes" id="UP000599109"/>
    </source>
</evidence>
<dbReference type="GO" id="GO:0016020">
    <property type="term" value="C:membrane"/>
    <property type="evidence" value="ECO:0007669"/>
    <property type="project" value="UniProtKB-SubCell"/>
</dbReference>
<sequence length="550" mass="58870">MISFAFRPRLLDALRAYDRPRFVHDLGAGLTVGIVALPLAMAFAIASGLKPEAGLWTAIIAGLLISLFGGSSVQIGGPAGAFIVIVYGILERYGLPNLLIATACAGVLLFVMGLLRLGRLVRYVPVSIVIGFTNGIAVLIAASQLKDWMGLSVAKMPADFFAQLGTIAAHLDSFNPYAFGLGSFCLIGLFVWPRVWHAQSPVKKLAQQVPGMHQASEVGARVPGPVVALVSLTLLAWYFRLPVETIGSRFGNIPTGLPTFALPDFSWATVKLLVTPTLTIALLGAIESLLCARVADQVSNLPRHDPNQELMAQGIANFVVPFFGGMPATGTIARTVTNVRSGATSPIAGVVHALTLAAVVLLAGPLALLVPLSVLAGILFYVAWNMGEWREFAHLPRYSLHYRLLMTGTFALTVIFDLTVAVQVGLVAACVLFIRTMSSLFRVELVPTEDGRLRYELYGSLFFGATAKIDPIVQAVESLPPGSDVVLDALHLVHLDTSGLDALRQLHKVVLLRQGSLAIENLHEQPRGVIERSGFLGELERHQASDEVAA</sequence>
<feature type="transmembrane region" description="Helical" evidence="5">
    <location>
        <begin position="26"/>
        <end position="49"/>
    </location>
</feature>
<feature type="transmembrane region" description="Helical" evidence="5">
    <location>
        <begin position="404"/>
        <end position="434"/>
    </location>
</feature>
<dbReference type="RefSeq" id="WP_201676900.1">
    <property type="nucleotide sequence ID" value="NZ_JAEQNE010000007.1"/>
</dbReference>
<dbReference type="PROSITE" id="PS50801">
    <property type="entry name" value="STAS"/>
    <property type="match status" value="1"/>
</dbReference>
<evidence type="ECO:0000256" key="5">
    <source>
        <dbReference type="SAM" id="Phobius"/>
    </source>
</evidence>
<dbReference type="InterPro" id="IPR036513">
    <property type="entry name" value="STAS_dom_sf"/>
</dbReference>
<keyword evidence="3 5" id="KW-1133">Transmembrane helix</keyword>
<feature type="transmembrane region" description="Helical" evidence="5">
    <location>
        <begin position="123"/>
        <end position="141"/>
    </location>
</feature>
<proteinExistence type="predicted"/>
<accession>A0A936Z3N5</accession>
<dbReference type="InterPro" id="IPR011547">
    <property type="entry name" value="SLC26A/SulP_dom"/>
</dbReference>
<dbReference type="GO" id="GO:0055085">
    <property type="term" value="P:transmembrane transport"/>
    <property type="evidence" value="ECO:0007669"/>
    <property type="project" value="InterPro"/>
</dbReference>
<evidence type="ECO:0000256" key="2">
    <source>
        <dbReference type="ARBA" id="ARBA00022692"/>
    </source>
</evidence>
<dbReference type="Pfam" id="PF00916">
    <property type="entry name" value="Sulfate_transp"/>
    <property type="match status" value="1"/>
</dbReference>
<protein>
    <submittedName>
        <fullName evidence="7">STAS domain-containing protein</fullName>
    </submittedName>
</protein>
<dbReference type="AlphaFoldDB" id="A0A936Z3N5"/>
<reference evidence="7 8" key="1">
    <citation type="journal article" date="2017" name="Int. J. Syst. Evol. Microbiol.">
        <title>Ramlibacter monticola sp. nov., isolated from forest soil.</title>
        <authorList>
            <person name="Chaudhary D.K."/>
            <person name="Kim J."/>
        </authorList>
    </citation>
    <scope>NUCLEOTIDE SEQUENCE [LARGE SCALE GENOMIC DNA]</scope>
    <source>
        <strain evidence="7 8">KACC 19175</strain>
    </source>
</reference>
<dbReference type="CDD" id="cd07042">
    <property type="entry name" value="STAS_SulP_like_sulfate_transporter"/>
    <property type="match status" value="1"/>
</dbReference>
<feature type="domain" description="STAS" evidence="6">
    <location>
        <begin position="442"/>
        <end position="550"/>
    </location>
</feature>
<dbReference type="InterPro" id="IPR002645">
    <property type="entry name" value="STAS_dom"/>
</dbReference>
<gene>
    <name evidence="7" type="ORF">JJ685_24095</name>
</gene>
<feature type="transmembrane region" description="Helical" evidence="5">
    <location>
        <begin position="218"/>
        <end position="239"/>
    </location>
</feature>
<organism evidence="7 8">
    <name type="scientific">Ramlibacter monticola</name>
    <dbReference type="NCBI Taxonomy" id="1926872"/>
    <lineage>
        <taxon>Bacteria</taxon>
        <taxon>Pseudomonadati</taxon>
        <taxon>Pseudomonadota</taxon>
        <taxon>Betaproteobacteria</taxon>
        <taxon>Burkholderiales</taxon>
        <taxon>Comamonadaceae</taxon>
        <taxon>Ramlibacter</taxon>
    </lineage>
</organism>
<feature type="transmembrane region" description="Helical" evidence="5">
    <location>
        <begin position="177"/>
        <end position="197"/>
    </location>
</feature>
<dbReference type="PANTHER" id="PTHR11814">
    <property type="entry name" value="SULFATE TRANSPORTER"/>
    <property type="match status" value="1"/>
</dbReference>
<evidence type="ECO:0000256" key="3">
    <source>
        <dbReference type="ARBA" id="ARBA00022989"/>
    </source>
</evidence>
<name>A0A936Z3N5_9BURK</name>
<evidence type="ECO:0000256" key="4">
    <source>
        <dbReference type="ARBA" id="ARBA00023136"/>
    </source>
</evidence>
<keyword evidence="8" id="KW-1185">Reference proteome</keyword>
<feature type="transmembrane region" description="Helical" evidence="5">
    <location>
        <begin position="98"/>
        <end position="117"/>
    </location>
</feature>
<evidence type="ECO:0000256" key="1">
    <source>
        <dbReference type="ARBA" id="ARBA00004141"/>
    </source>
</evidence>
<keyword evidence="4 5" id="KW-0472">Membrane</keyword>
<evidence type="ECO:0000313" key="7">
    <source>
        <dbReference type="EMBL" id="MBL0394243.1"/>
    </source>
</evidence>
<feature type="transmembrane region" description="Helical" evidence="5">
    <location>
        <begin position="55"/>
        <end position="86"/>
    </location>
</feature>
<dbReference type="Pfam" id="PF01740">
    <property type="entry name" value="STAS"/>
    <property type="match status" value="1"/>
</dbReference>
<evidence type="ECO:0000259" key="6">
    <source>
        <dbReference type="PROSITE" id="PS50801"/>
    </source>
</evidence>
<dbReference type="Proteomes" id="UP000599109">
    <property type="component" value="Unassembled WGS sequence"/>
</dbReference>